<evidence type="ECO:0000259" key="3">
    <source>
        <dbReference type="SMART" id="SM00322"/>
    </source>
</evidence>
<dbReference type="Pfam" id="PF03725">
    <property type="entry name" value="RNase_PH_C"/>
    <property type="match status" value="1"/>
</dbReference>
<dbReference type="CDD" id="cd02393">
    <property type="entry name" value="KH-I_PNPase"/>
    <property type="match status" value="1"/>
</dbReference>
<dbReference type="SUPFAM" id="SSF54791">
    <property type="entry name" value="Eukaryotic type KH-domain (KH-domain type I)"/>
    <property type="match status" value="1"/>
</dbReference>
<evidence type="ECO:0000313" key="4">
    <source>
        <dbReference type="EMBL" id="GMH56553.1"/>
    </source>
</evidence>
<dbReference type="InterPro" id="IPR036612">
    <property type="entry name" value="KH_dom_type_1_sf"/>
</dbReference>
<dbReference type="SUPFAM" id="SSF55666">
    <property type="entry name" value="Ribonuclease PH domain 2-like"/>
    <property type="match status" value="1"/>
</dbReference>
<dbReference type="Proteomes" id="UP001165082">
    <property type="component" value="Unassembled WGS sequence"/>
</dbReference>
<name>A0A9W7DVJ2_9STRA</name>
<reference evidence="4" key="1">
    <citation type="submission" date="2022-07" db="EMBL/GenBank/DDBJ databases">
        <title>Genome analysis of Parmales, a sister group of diatoms, reveals the evolutionary specialization of diatoms from phago-mixotrophs to photoautotrophs.</title>
        <authorList>
            <person name="Ban H."/>
            <person name="Sato S."/>
            <person name="Yoshikawa S."/>
            <person name="Kazumasa Y."/>
            <person name="Nakamura Y."/>
            <person name="Ichinomiya M."/>
            <person name="Saitoh K."/>
            <person name="Sato N."/>
            <person name="Blanc-Mathieu R."/>
            <person name="Endo H."/>
            <person name="Kuwata A."/>
            <person name="Ogata H."/>
        </authorList>
    </citation>
    <scope>NUCLEOTIDE SEQUENCE</scope>
</reference>
<feature type="non-terminal residue" evidence="4">
    <location>
        <position position="1"/>
    </location>
</feature>
<dbReference type="PANTHER" id="PTHR11252">
    <property type="entry name" value="POLYRIBONUCLEOTIDE NUCLEOTIDYLTRANSFERASE"/>
    <property type="match status" value="1"/>
</dbReference>
<dbReference type="GO" id="GO:0000175">
    <property type="term" value="F:3'-5'-RNA exonuclease activity"/>
    <property type="evidence" value="ECO:0007669"/>
    <property type="project" value="TreeGrafter"/>
</dbReference>
<dbReference type="GO" id="GO:0003723">
    <property type="term" value="F:RNA binding"/>
    <property type="evidence" value="ECO:0007669"/>
    <property type="project" value="UniProtKB-KW"/>
</dbReference>
<dbReference type="SUPFAM" id="SSF54211">
    <property type="entry name" value="Ribosomal protein S5 domain 2-like"/>
    <property type="match status" value="1"/>
</dbReference>
<dbReference type="InterPro" id="IPR004087">
    <property type="entry name" value="KH_dom"/>
</dbReference>
<gene>
    <name evidence="4" type="ORF">TrRE_jg12395</name>
</gene>
<dbReference type="Gene3D" id="3.30.230.70">
    <property type="entry name" value="GHMP Kinase, N-terminal domain"/>
    <property type="match status" value="1"/>
</dbReference>
<dbReference type="InterPro" id="IPR015847">
    <property type="entry name" value="ExoRNase_PH_dom2"/>
</dbReference>
<dbReference type="PANTHER" id="PTHR11252:SF0">
    <property type="entry name" value="POLYRIBONUCLEOTIDE NUCLEOTIDYLTRANSFERASE 1, MITOCHONDRIAL"/>
    <property type="match status" value="1"/>
</dbReference>
<proteinExistence type="predicted"/>
<keyword evidence="1" id="KW-0694">RNA-binding</keyword>
<dbReference type="Gene3D" id="3.30.1370.10">
    <property type="entry name" value="K Homology domain, type 1"/>
    <property type="match status" value="1"/>
</dbReference>
<dbReference type="InterPro" id="IPR036345">
    <property type="entry name" value="ExoRNase_PH_dom2_sf"/>
</dbReference>
<dbReference type="GO" id="GO:0005829">
    <property type="term" value="C:cytosol"/>
    <property type="evidence" value="ECO:0007669"/>
    <property type="project" value="TreeGrafter"/>
</dbReference>
<protein>
    <recommendedName>
        <fullName evidence="2">Polynucleotide phosphorylase 1</fullName>
    </recommendedName>
</protein>
<dbReference type="InterPro" id="IPR001247">
    <property type="entry name" value="ExoRNase_PH_dom1"/>
</dbReference>
<dbReference type="AlphaFoldDB" id="A0A9W7DVJ2"/>
<organism evidence="4 5">
    <name type="scientific">Triparma retinervis</name>
    <dbReference type="NCBI Taxonomy" id="2557542"/>
    <lineage>
        <taxon>Eukaryota</taxon>
        <taxon>Sar</taxon>
        <taxon>Stramenopiles</taxon>
        <taxon>Ochrophyta</taxon>
        <taxon>Bolidophyceae</taxon>
        <taxon>Parmales</taxon>
        <taxon>Triparmaceae</taxon>
        <taxon>Triparma</taxon>
    </lineage>
</organism>
<evidence type="ECO:0000256" key="1">
    <source>
        <dbReference type="ARBA" id="ARBA00022884"/>
    </source>
</evidence>
<sequence length="236" mass="25360">MAEKAILPILPDASEFPYVVRMTSEVTSSNGSSSMATVCGTMLALMDAGVPVKEEVAGISVGLVERDGDYLPLLDITGTEDHYGEMDFKIAGTREKITAIQLDCKLKEGVPLDVLLNSMDLAKTGRNKILDTMKMELDAPRREVKSSAPRVEIVRFDPARKKDLVGPGGVVLNQIEAHYGVVLDLSQEGQCLIYGEGGEDSYEGGRGVKEARNAVNELVADVEVGGVYEGVVLDVK</sequence>
<dbReference type="InterPro" id="IPR027408">
    <property type="entry name" value="PNPase/RNase_PH_dom_sf"/>
</dbReference>
<dbReference type="InterPro" id="IPR020568">
    <property type="entry name" value="Ribosomal_Su5_D2-typ_SF"/>
</dbReference>
<keyword evidence="5" id="KW-1185">Reference proteome</keyword>
<dbReference type="GO" id="GO:0000958">
    <property type="term" value="P:mitochondrial mRNA catabolic process"/>
    <property type="evidence" value="ECO:0007669"/>
    <property type="project" value="TreeGrafter"/>
</dbReference>
<dbReference type="GO" id="GO:0004654">
    <property type="term" value="F:polyribonucleotide nucleotidyltransferase activity"/>
    <property type="evidence" value="ECO:0007669"/>
    <property type="project" value="InterPro"/>
</dbReference>
<evidence type="ECO:0000256" key="2">
    <source>
        <dbReference type="ARBA" id="ARBA00031451"/>
    </source>
</evidence>
<dbReference type="Pfam" id="PF01138">
    <property type="entry name" value="RNase_PH"/>
    <property type="match status" value="1"/>
</dbReference>
<dbReference type="InterPro" id="IPR012162">
    <property type="entry name" value="PNPase"/>
</dbReference>
<dbReference type="EMBL" id="BRXZ01003533">
    <property type="protein sequence ID" value="GMH56553.1"/>
    <property type="molecule type" value="Genomic_DNA"/>
</dbReference>
<evidence type="ECO:0000313" key="5">
    <source>
        <dbReference type="Proteomes" id="UP001165082"/>
    </source>
</evidence>
<feature type="domain" description="K Homology" evidence="3">
    <location>
        <begin position="148"/>
        <end position="220"/>
    </location>
</feature>
<accession>A0A9W7DVJ2</accession>
<comment type="caution">
    <text evidence="4">The sequence shown here is derived from an EMBL/GenBank/DDBJ whole genome shotgun (WGS) entry which is preliminary data.</text>
</comment>
<dbReference type="GO" id="GO:0000965">
    <property type="term" value="P:mitochondrial RNA 3'-end processing"/>
    <property type="evidence" value="ECO:0007669"/>
    <property type="project" value="TreeGrafter"/>
</dbReference>
<dbReference type="OrthoDB" id="437922at2759"/>
<dbReference type="SMART" id="SM00322">
    <property type="entry name" value="KH"/>
    <property type="match status" value="1"/>
</dbReference>
<dbReference type="GO" id="GO:0005739">
    <property type="term" value="C:mitochondrion"/>
    <property type="evidence" value="ECO:0007669"/>
    <property type="project" value="TreeGrafter"/>
</dbReference>